<dbReference type="InterPro" id="IPR036397">
    <property type="entry name" value="RNaseH_sf"/>
</dbReference>
<keyword evidence="1" id="KW-0479">Metal-binding</keyword>
<feature type="compositionally biased region" description="Basic and acidic residues" evidence="4">
    <location>
        <begin position="842"/>
        <end position="856"/>
    </location>
</feature>
<dbReference type="PROSITE" id="PS50994">
    <property type="entry name" value="INTEGRASE"/>
    <property type="match status" value="1"/>
</dbReference>
<dbReference type="InterPro" id="IPR057670">
    <property type="entry name" value="SH3_retrovirus"/>
</dbReference>
<reference evidence="6" key="1">
    <citation type="journal article" date="2019" name="Sci. Rep.">
        <title>Draft genome of Tanacetum cinerariifolium, the natural source of mosquito coil.</title>
        <authorList>
            <person name="Yamashiro T."/>
            <person name="Shiraishi A."/>
            <person name="Satake H."/>
            <person name="Nakayama K."/>
        </authorList>
    </citation>
    <scope>NUCLEOTIDE SEQUENCE</scope>
</reference>
<dbReference type="InterPro" id="IPR039537">
    <property type="entry name" value="Retrotran_Ty1/copia-like"/>
</dbReference>
<name>A0A6L2L2S1_TANCI</name>
<feature type="region of interest" description="Disordered" evidence="4">
    <location>
        <begin position="888"/>
        <end position="908"/>
    </location>
</feature>
<dbReference type="GO" id="GO:0008270">
    <property type="term" value="F:zinc ion binding"/>
    <property type="evidence" value="ECO:0007669"/>
    <property type="project" value="InterPro"/>
</dbReference>
<dbReference type="GO" id="GO:0015074">
    <property type="term" value="P:DNA integration"/>
    <property type="evidence" value="ECO:0007669"/>
    <property type="project" value="InterPro"/>
</dbReference>
<dbReference type="InterPro" id="IPR013103">
    <property type="entry name" value="RVT_2"/>
</dbReference>
<gene>
    <name evidence="6" type="ORF">Tci_027834</name>
</gene>
<dbReference type="GO" id="GO:0003676">
    <property type="term" value="F:nucleic acid binding"/>
    <property type="evidence" value="ECO:0007669"/>
    <property type="project" value="InterPro"/>
</dbReference>
<comment type="caution">
    <text evidence="6">The sequence shown here is derived from an EMBL/GenBank/DDBJ whole genome shotgun (WGS) entry which is preliminary data.</text>
</comment>
<dbReference type="PANTHER" id="PTHR42648:SF32">
    <property type="entry name" value="RIBONUCLEASE H-LIKE DOMAIN, GAG-PRE-INTEGRASE DOMAIN PROTEIN-RELATED"/>
    <property type="match status" value="1"/>
</dbReference>
<dbReference type="PANTHER" id="PTHR42648">
    <property type="entry name" value="TRANSPOSASE, PUTATIVE-RELATED"/>
    <property type="match status" value="1"/>
</dbReference>
<dbReference type="InterPro" id="IPR001584">
    <property type="entry name" value="Integrase_cat-core"/>
</dbReference>
<dbReference type="Pfam" id="PF07727">
    <property type="entry name" value="RVT_2"/>
    <property type="match status" value="1"/>
</dbReference>
<accession>A0A6L2L2S1</accession>
<keyword evidence="2" id="KW-0378">Hydrolase</keyword>
<dbReference type="SUPFAM" id="SSF57756">
    <property type="entry name" value="Retrovirus zinc finger-like domains"/>
    <property type="match status" value="1"/>
</dbReference>
<dbReference type="EMBL" id="BKCJ010003564">
    <property type="protein sequence ID" value="GEU55856.1"/>
    <property type="molecule type" value="Genomic_DNA"/>
</dbReference>
<feature type="compositionally biased region" description="Polar residues" evidence="4">
    <location>
        <begin position="888"/>
        <end position="905"/>
    </location>
</feature>
<feature type="coiled-coil region" evidence="3">
    <location>
        <begin position="114"/>
        <end position="148"/>
    </location>
</feature>
<feature type="region of interest" description="Disordered" evidence="4">
    <location>
        <begin position="810"/>
        <end position="861"/>
    </location>
</feature>
<evidence type="ECO:0000256" key="2">
    <source>
        <dbReference type="ARBA" id="ARBA00022801"/>
    </source>
</evidence>
<sequence>MTNQSNSPQLDNDDLKQIVADDLEEMDLKWQMAMLTVRARRFLQRTGRNLGANGPTSMGFDMSKVECYNCHRKGRFVRECRSPKDTRRNGAAEEESTNYALMAFTSSCSSSSDNELRDNALVVLRQNLEKAEQEREDLKLKLEKFQTSSKILSQLLASQTNDKTRLGYNTQVFTSSMFDCDEMFTYETDESFPASPICDRYQSGDGYHAVPPPYTGTFMPPKPDLVFHDSPNVNENVYTAFQDDYEAEIQQNSPSFVQPSEQVKTPRSSVKTVKTSIPAANHKTSIPKPKSNGNNRNRKACFVLLTKSKLVLITAAKPVTAIVPKPHVTRLRQAKIVVTKPYSPPRRTINRSSSPKTWKPKCPILDHISHNTSASMTLKRFDTRMHLGDPRNMSYLFDFEELNGGYVSFGGNPKGGKISGKGKIRTGKLDFDDVYFVKELKFYLFSVSQMCDKKNSVLFTDTECIVLSPEFKLLDENQVLLRVPRENNMYNVDLKNIVPFGDLTCLYAKATLDESNLWHRRLGHINFKTMNKLVKANLIRGLPTKVFENNQTCVACKKGKQHRASCKTKPVSSVSQPLKSLHMDLFRPTFVKSLNKKSYCLVVTDDYSRFTWVFFLATKDETSPILKTFITGIENQLSLKREFSVPRTPQQNGIAERKNKTLIEAARTMLADSLLPIPFWVEAVNTACYVQNRVLVTKPQNKTPYELLLGRTPSIGFMRPFGYHVTIFNTLDPLGKFDGKVDEGFLVGYSVSSKSFRVFNSRTRIVQETLHINFLENKPNVAEKAGDDNVQQYVLFYIWSFGFTNPQNTDDKTAFKGEKPEFEGRKPESEVHVSPSSSAQIKKHDDKTKREAKGKSPVESSTGYRIRVQSLKISLITTLMSAAGPSNTVVSPTHGKSSYVDTSQYPDDPNMPALEDITYSDDEEDVGAEADFTNLETTITVSHIPTTKVHKDHPVTQIIGDLSSATQTRSMTRVAKDQGGLSQINNDDFHTCMFACFLSQEEPKRVHQALKDPSWIEAMQEELLQFKMQQVWVLVHLPNGKRAIGHTQEEGIDYEEVFAPVVRIEAIRMFLAYVSFMGFMVYQMDVKSAFLYGTIEEEVYVCQPLGFEDPDYPDNVYKVVKALYGLHQAPRAAQVGDLSSHPIKYSSPALTQKVFANIRMVGKGFSGVDTPLFEGMIVAQQVDDIADEGVASVAVDDVPERIIADIDADEDVTLKDVAAVVKDVDDVNKDTEIEESADVQGRQAESQAQIYQIDLEHADKVLSMHDDEIEPAELQEVVEVVTTAKLMTKVVTAASAIITAATTLVTAATITAAPNAARRRKRVQAQIEQDEAYARELEAELNKNINWDDVIDQVQRKEKEDNAMMRNMAGFKMDYFKGMSYDDIRPIFEKYFNSNVDFLEKTKEQMEEEDGRALKRASESQAEKAAKKQKLDKEVVELKKHLQIMPNDEDDVYTEATPLARKVPVVDYEIYTENNKPYYKIIRADGSPQLFLSFLSILRNFDREDLRCYRNWLKKDLHFLSPRTS</sequence>
<dbReference type="Pfam" id="PF25597">
    <property type="entry name" value="SH3_retrovirus"/>
    <property type="match status" value="1"/>
</dbReference>
<evidence type="ECO:0000256" key="3">
    <source>
        <dbReference type="SAM" id="Coils"/>
    </source>
</evidence>
<proteinExistence type="predicted"/>
<dbReference type="InterPro" id="IPR036875">
    <property type="entry name" value="Znf_CCHC_sf"/>
</dbReference>
<dbReference type="InterPro" id="IPR012337">
    <property type="entry name" value="RNaseH-like_sf"/>
</dbReference>
<evidence type="ECO:0000256" key="4">
    <source>
        <dbReference type="SAM" id="MobiDB-lite"/>
    </source>
</evidence>
<feature type="compositionally biased region" description="Basic and acidic residues" evidence="4">
    <location>
        <begin position="810"/>
        <end position="831"/>
    </location>
</feature>
<dbReference type="Gene3D" id="3.30.420.10">
    <property type="entry name" value="Ribonuclease H-like superfamily/Ribonuclease H"/>
    <property type="match status" value="2"/>
</dbReference>
<protein>
    <submittedName>
        <fullName evidence="6">Putative ribonuclease H-like domain-containing protein</fullName>
    </submittedName>
</protein>
<organism evidence="6">
    <name type="scientific">Tanacetum cinerariifolium</name>
    <name type="common">Dalmatian daisy</name>
    <name type="synonym">Chrysanthemum cinerariifolium</name>
    <dbReference type="NCBI Taxonomy" id="118510"/>
    <lineage>
        <taxon>Eukaryota</taxon>
        <taxon>Viridiplantae</taxon>
        <taxon>Streptophyta</taxon>
        <taxon>Embryophyta</taxon>
        <taxon>Tracheophyta</taxon>
        <taxon>Spermatophyta</taxon>
        <taxon>Magnoliopsida</taxon>
        <taxon>eudicotyledons</taxon>
        <taxon>Gunneridae</taxon>
        <taxon>Pentapetalae</taxon>
        <taxon>asterids</taxon>
        <taxon>campanulids</taxon>
        <taxon>Asterales</taxon>
        <taxon>Asteraceae</taxon>
        <taxon>Asteroideae</taxon>
        <taxon>Anthemideae</taxon>
        <taxon>Anthemidinae</taxon>
        <taxon>Tanacetum</taxon>
    </lineage>
</organism>
<keyword evidence="3" id="KW-0175">Coiled coil</keyword>
<dbReference type="SUPFAM" id="SSF53098">
    <property type="entry name" value="Ribonuclease H-like"/>
    <property type="match status" value="1"/>
</dbReference>
<feature type="domain" description="Integrase catalytic" evidence="5">
    <location>
        <begin position="602"/>
        <end position="712"/>
    </location>
</feature>
<evidence type="ECO:0000256" key="1">
    <source>
        <dbReference type="ARBA" id="ARBA00022723"/>
    </source>
</evidence>
<evidence type="ECO:0000313" key="6">
    <source>
        <dbReference type="EMBL" id="GEU55856.1"/>
    </source>
</evidence>
<dbReference type="InterPro" id="IPR025724">
    <property type="entry name" value="GAG-pre-integrase_dom"/>
</dbReference>
<dbReference type="Pfam" id="PF13976">
    <property type="entry name" value="gag_pre-integrs"/>
    <property type="match status" value="1"/>
</dbReference>
<dbReference type="GO" id="GO:0016787">
    <property type="term" value="F:hydrolase activity"/>
    <property type="evidence" value="ECO:0007669"/>
    <property type="project" value="UniProtKB-KW"/>
</dbReference>
<evidence type="ECO:0000259" key="5">
    <source>
        <dbReference type="PROSITE" id="PS50994"/>
    </source>
</evidence>